<feature type="compositionally biased region" description="Low complexity" evidence="9">
    <location>
        <begin position="449"/>
        <end position="462"/>
    </location>
</feature>
<evidence type="ECO:0000256" key="3">
    <source>
        <dbReference type="ARBA" id="ARBA00022692"/>
    </source>
</evidence>
<evidence type="ECO:0000256" key="5">
    <source>
        <dbReference type="ARBA" id="ARBA00022989"/>
    </source>
</evidence>
<sequence>MTTVTTFRPRTGRTTELVLLLFAIGIVLLAYVNVGLAVREEVPANLGMTAGIFVGVTVAFHLVLRWKARYADPLLLPIATLLNGLGLVMILRLDYAAGRGVDSLVAGRQVMWSALGIILAAAVLFIIRDHRSLRRYTYIAMVVGFALLLAPMLPVIGHAENGSRLWIRIAGFSFQPGEVAKIALTVFFAGYLVATRDALSLVGRRFLFLQLPRGRDLGPILAAWGLSILILVAQRDLGSSLLFFGLFVAVLYVATERVSWIIIGLSLFAAGAFVAWRIFAHVQTRVDLWLDPFGADASSDQVAKGLMGMGHGGLFGTGLGEGYPHLTYFANSDYIFASFAEELGLIGVFAMLMLYALLVERGLRTAIGAREGFGKLLAAGLAFSIGLQVFVVVGGLTRVIPLTGLTTPFLSAGGSSLIANWIIVALLLRISDHARRPVAERVADDDRQPAPGATAPQPGGAR</sequence>
<keyword evidence="5 10" id="KW-1133">Transmembrane helix</keyword>
<proteinExistence type="predicted"/>
<evidence type="ECO:0000256" key="6">
    <source>
        <dbReference type="ARBA" id="ARBA00023136"/>
    </source>
</evidence>
<dbReference type="RefSeq" id="WP_252593534.1">
    <property type="nucleotide sequence ID" value="NZ_CP099489.1"/>
</dbReference>
<dbReference type="InterPro" id="IPR001182">
    <property type="entry name" value="FtsW/RodA"/>
</dbReference>
<evidence type="ECO:0000313" key="11">
    <source>
        <dbReference type="EMBL" id="USQ80158.1"/>
    </source>
</evidence>
<keyword evidence="3 10" id="KW-0812">Transmembrane</keyword>
<evidence type="ECO:0000256" key="9">
    <source>
        <dbReference type="SAM" id="MobiDB-lite"/>
    </source>
</evidence>
<feature type="transmembrane region" description="Helical" evidence="10">
    <location>
        <begin position="110"/>
        <end position="127"/>
    </location>
</feature>
<comment type="subcellular location">
    <subcellularLocation>
        <location evidence="1">Membrane</location>
        <topology evidence="1">Multi-pass membrane protein</topology>
    </subcellularLocation>
</comment>
<dbReference type="PROSITE" id="PS00428">
    <property type="entry name" value="FTSW_RODA_SPOVE"/>
    <property type="match status" value="1"/>
</dbReference>
<name>A0ABY4YTQ6_9MICO</name>
<feature type="transmembrane region" description="Helical" evidence="10">
    <location>
        <begin position="239"/>
        <end position="255"/>
    </location>
</feature>
<evidence type="ECO:0000256" key="2">
    <source>
        <dbReference type="ARBA" id="ARBA00004752"/>
    </source>
</evidence>
<keyword evidence="12" id="KW-1185">Reference proteome</keyword>
<feature type="transmembrane region" description="Helical" evidence="10">
    <location>
        <begin position="71"/>
        <end position="90"/>
    </location>
</feature>
<dbReference type="EC" id="2.4.99.28" evidence="7"/>
<feature type="transmembrane region" description="Helical" evidence="10">
    <location>
        <begin position="376"/>
        <end position="397"/>
    </location>
</feature>
<evidence type="ECO:0000256" key="8">
    <source>
        <dbReference type="ARBA" id="ARBA00049902"/>
    </source>
</evidence>
<feature type="transmembrane region" description="Helical" evidence="10">
    <location>
        <begin position="44"/>
        <end position="64"/>
    </location>
</feature>
<dbReference type="EMBL" id="CP099489">
    <property type="protein sequence ID" value="USQ80158.1"/>
    <property type="molecule type" value="Genomic_DNA"/>
</dbReference>
<gene>
    <name evidence="11" type="ORF">NF556_00390</name>
</gene>
<feature type="transmembrane region" description="Helical" evidence="10">
    <location>
        <begin position="260"/>
        <end position="279"/>
    </location>
</feature>
<feature type="transmembrane region" description="Helical" evidence="10">
    <location>
        <begin position="216"/>
        <end position="233"/>
    </location>
</feature>
<evidence type="ECO:0000313" key="12">
    <source>
        <dbReference type="Proteomes" id="UP001056455"/>
    </source>
</evidence>
<protein>
    <recommendedName>
        <fullName evidence="7">peptidoglycan glycosyltransferase</fullName>
        <ecNumber evidence="7">2.4.99.28</ecNumber>
    </recommendedName>
</protein>
<accession>A0ABY4YTQ6</accession>
<organism evidence="11 12">
    <name type="scientific">Ornithinimicrobium faecis</name>
    <dbReference type="NCBI Taxonomy" id="2934158"/>
    <lineage>
        <taxon>Bacteria</taxon>
        <taxon>Bacillati</taxon>
        <taxon>Actinomycetota</taxon>
        <taxon>Actinomycetes</taxon>
        <taxon>Micrococcales</taxon>
        <taxon>Ornithinimicrobiaceae</taxon>
        <taxon>Ornithinimicrobium</taxon>
    </lineage>
</organism>
<comment type="pathway">
    <text evidence="2">Cell wall biogenesis; peptidoglycan biosynthesis.</text>
</comment>
<evidence type="ECO:0000256" key="7">
    <source>
        <dbReference type="ARBA" id="ARBA00044770"/>
    </source>
</evidence>
<feature type="transmembrane region" description="Helical" evidence="10">
    <location>
        <begin position="17"/>
        <end position="38"/>
    </location>
</feature>
<comment type="catalytic activity">
    <reaction evidence="8">
        <text>[GlcNAc-(1-&gt;4)-Mur2Ac(oyl-L-Ala-gamma-D-Glu-L-Lys-D-Ala-D-Ala)](n)-di-trans,octa-cis-undecaprenyl diphosphate + beta-D-GlcNAc-(1-&gt;4)-Mur2Ac(oyl-L-Ala-gamma-D-Glu-L-Lys-D-Ala-D-Ala)-di-trans,octa-cis-undecaprenyl diphosphate = [GlcNAc-(1-&gt;4)-Mur2Ac(oyl-L-Ala-gamma-D-Glu-L-Lys-D-Ala-D-Ala)](n+1)-di-trans,octa-cis-undecaprenyl diphosphate + di-trans,octa-cis-undecaprenyl diphosphate + H(+)</text>
        <dbReference type="Rhea" id="RHEA:23708"/>
        <dbReference type="Rhea" id="RHEA-COMP:9602"/>
        <dbReference type="Rhea" id="RHEA-COMP:9603"/>
        <dbReference type="ChEBI" id="CHEBI:15378"/>
        <dbReference type="ChEBI" id="CHEBI:58405"/>
        <dbReference type="ChEBI" id="CHEBI:60033"/>
        <dbReference type="ChEBI" id="CHEBI:78435"/>
        <dbReference type="EC" id="2.4.99.28"/>
    </reaction>
</comment>
<feature type="transmembrane region" description="Helical" evidence="10">
    <location>
        <begin position="334"/>
        <end position="355"/>
    </location>
</feature>
<feature type="region of interest" description="Disordered" evidence="9">
    <location>
        <begin position="440"/>
        <end position="462"/>
    </location>
</feature>
<evidence type="ECO:0000256" key="4">
    <source>
        <dbReference type="ARBA" id="ARBA00022960"/>
    </source>
</evidence>
<dbReference type="PANTHER" id="PTHR30474">
    <property type="entry name" value="CELL CYCLE PROTEIN"/>
    <property type="match status" value="1"/>
</dbReference>
<feature type="transmembrane region" description="Helical" evidence="10">
    <location>
        <begin position="139"/>
        <end position="159"/>
    </location>
</feature>
<dbReference type="Pfam" id="PF01098">
    <property type="entry name" value="FTSW_RODA_SPOVE"/>
    <property type="match status" value="1"/>
</dbReference>
<evidence type="ECO:0000256" key="10">
    <source>
        <dbReference type="SAM" id="Phobius"/>
    </source>
</evidence>
<dbReference type="PANTHER" id="PTHR30474:SF3">
    <property type="entry name" value="PEPTIDOGLYCAN GLYCOSYLTRANSFERASE RODA"/>
    <property type="match status" value="1"/>
</dbReference>
<keyword evidence="4" id="KW-0133">Cell shape</keyword>
<dbReference type="Proteomes" id="UP001056455">
    <property type="component" value="Chromosome"/>
</dbReference>
<reference evidence="11" key="1">
    <citation type="submission" date="2022-06" db="EMBL/GenBank/DDBJ databases">
        <title>Ornithinimicrobium HY1793.</title>
        <authorList>
            <person name="Huang Y."/>
        </authorList>
    </citation>
    <scope>NUCLEOTIDE SEQUENCE</scope>
    <source>
        <strain evidence="11">HY1793</strain>
    </source>
</reference>
<dbReference type="InterPro" id="IPR018365">
    <property type="entry name" value="Cell_cycle_FtsW-rel_CS"/>
</dbReference>
<keyword evidence="6 10" id="KW-0472">Membrane</keyword>
<evidence type="ECO:0000256" key="1">
    <source>
        <dbReference type="ARBA" id="ARBA00004141"/>
    </source>
</evidence>
<feature type="transmembrane region" description="Helical" evidence="10">
    <location>
        <begin position="409"/>
        <end position="428"/>
    </location>
</feature>
<feature type="transmembrane region" description="Helical" evidence="10">
    <location>
        <begin position="179"/>
        <end position="195"/>
    </location>
</feature>